<dbReference type="GO" id="GO:0045116">
    <property type="term" value="P:protein neddylation"/>
    <property type="evidence" value="ECO:0007669"/>
    <property type="project" value="TreeGrafter"/>
</dbReference>
<reference evidence="3 4" key="1">
    <citation type="submission" date="2014-04" db="EMBL/GenBank/DDBJ databases">
        <authorList>
            <consortium name="DOE Joint Genome Institute"/>
            <person name="Kuo A."/>
            <person name="Gay G."/>
            <person name="Dore J."/>
            <person name="Kohler A."/>
            <person name="Nagy L.G."/>
            <person name="Floudas D."/>
            <person name="Copeland A."/>
            <person name="Barry K.W."/>
            <person name="Cichocki N."/>
            <person name="Veneault-Fourrey C."/>
            <person name="LaButti K."/>
            <person name="Lindquist E.A."/>
            <person name="Lipzen A."/>
            <person name="Lundell T."/>
            <person name="Morin E."/>
            <person name="Murat C."/>
            <person name="Sun H."/>
            <person name="Tunlid A."/>
            <person name="Henrissat B."/>
            <person name="Grigoriev I.V."/>
            <person name="Hibbett D.S."/>
            <person name="Martin F."/>
            <person name="Nordberg H.P."/>
            <person name="Cantor M.N."/>
            <person name="Hua S.X."/>
        </authorList>
    </citation>
    <scope>NUCLEOTIDE SEQUENCE [LARGE SCALE GENOMIC DNA]</scope>
    <source>
        <strain evidence="4">h7</strain>
    </source>
</reference>
<dbReference type="STRING" id="686832.A0A0C3BZ22"/>
<dbReference type="PROSITE" id="PS51229">
    <property type="entry name" value="DCUN1"/>
    <property type="match status" value="1"/>
</dbReference>
<evidence type="ECO:0000313" key="3">
    <source>
        <dbReference type="EMBL" id="KIM41840.1"/>
    </source>
</evidence>
<dbReference type="InterPro" id="IPR005176">
    <property type="entry name" value="PONY_dom"/>
</dbReference>
<sequence>MVDKKFDSDVAQFCTVTGASARDARKFLEAHKRLDIAIDAYYTNPNAFASTSRRKGDSAPSTSKLAQLFEKYKDPDDEDITVNGTIKFCEDLEVDPEEVVLLALAFELKSKQMGRWTRQGWIDGWKSLGADSIQSMKAALTKLRSQLGSDFEYFQKVYNHTFDFARSEGQRSLGIDFAQAFWSLLLPHGFSGGALNRISLRDGDNDHNMDGEEGFKEEYIQWWFEFLNKKGHKGVSKDTWVMFLDFIRSIDAKFSTYDMEAAWPSTIDDFVDYAKERLASES</sequence>
<dbReference type="Gene3D" id="1.10.8.10">
    <property type="entry name" value="DNA helicase RuvA subunit, C-terminal domain"/>
    <property type="match status" value="1"/>
</dbReference>
<protein>
    <recommendedName>
        <fullName evidence="1">Defective in cullin neddylation protein</fullName>
    </recommendedName>
</protein>
<dbReference type="GO" id="GO:0097602">
    <property type="term" value="F:cullin family protein binding"/>
    <property type="evidence" value="ECO:0007669"/>
    <property type="project" value="TreeGrafter"/>
</dbReference>
<dbReference type="Pfam" id="PF03556">
    <property type="entry name" value="Cullin_binding"/>
    <property type="match status" value="1"/>
</dbReference>
<dbReference type="GO" id="GO:0032182">
    <property type="term" value="F:ubiquitin-like protein binding"/>
    <property type="evidence" value="ECO:0007669"/>
    <property type="project" value="TreeGrafter"/>
</dbReference>
<name>A0A0C3BZ22_HEBCY</name>
<dbReference type="EMBL" id="KN831779">
    <property type="protein sequence ID" value="KIM41840.1"/>
    <property type="molecule type" value="Genomic_DNA"/>
</dbReference>
<evidence type="ECO:0000259" key="2">
    <source>
        <dbReference type="PROSITE" id="PS51229"/>
    </source>
</evidence>
<dbReference type="Proteomes" id="UP000053424">
    <property type="component" value="Unassembled WGS sequence"/>
</dbReference>
<dbReference type="InterPro" id="IPR042460">
    <property type="entry name" value="DCN1-like_PONY"/>
</dbReference>
<dbReference type="PANTHER" id="PTHR12281:SF31">
    <property type="entry name" value="DCN1-LIKE PROTEIN 3"/>
    <property type="match status" value="1"/>
</dbReference>
<accession>A0A0C3BZ22</accession>
<dbReference type="HOGENOM" id="CLU_047042_0_0_1"/>
<gene>
    <name evidence="3" type="ORF">M413DRAFT_27408</name>
</gene>
<proteinExistence type="predicted"/>
<comment type="function">
    <text evidence="1">Neddylation of cullins play an essential role in the regulation of SCF-type complexes activity.</text>
</comment>
<reference evidence="4" key="2">
    <citation type="submission" date="2015-01" db="EMBL/GenBank/DDBJ databases">
        <title>Evolutionary Origins and Diversification of the Mycorrhizal Mutualists.</title>
        <authorList>
            <consortium name="DOE Joint Genome Institute"/>
            <consortium name="Mycorrhizal Genomics Consortium"/>
            <person name="Kohler A."/>
            <person name="Kuo A."/>
            <person name="Nagy L.G."/>
            <person name="Floudas D."/>
            <person name="Copeland A."/>
            <person name="Barry K.W."/>
            <person name="Cichocki N."/>
            <person name="Veneault-Fourrey C."/>
            <person name="LaButti K."/>
            <person name="Lindquist E.A."/>
            <person name="Lipzen A."/>
            <person name="Lundell T."/>
            <person name="Morin E."/>
            <person name="Murat C."/>
            <person name="Riley R."/>
            <person name="Ohm R."/>
            <person name="Sun H."/>
            <person name="Tunlid A."/>
            <person name="Henrissat B."/>
            <person name="Grigoriev I.V."/>
            <person name="Hibbett D.S."/>
            <person name="Martin F."/>
        </authorList>
    </citation>
    <scope>NUCLEOTIDE SEQUENCE [LARGE SCALE GENOMIC DNA]</scope>
    <source>
        <strain evidence="4">h7</strain>
    </source>
</reference>
<organism evidence="3 4">
    <name type="scientific">Hebeloma cylindrosporum</name>
    <dbReference type="NCBI Taxonomy" id="76867"/>
    <lineage>
        <taxon>Eukaryota</taxon>
        <taxon>Fungi</taxon>
        <taxon>Dikarya</taxon>
        <taxon>Basidiomycota</taxon>
        <taxon>Agaricomycotina</taxon>
        <taxon>Agaricomycetes</taxon>
        <taxon>Agaricomycetidae</taxon>
        <taxon>Agaricales</taxon>
        <taxon>Agaricineae</taxon>
        <taxon>Hymenogastraceae</taxon>
        <taxon>Hebeloma</taxon>
    </lineage>
</organism>
<dbReference type="InterPro" id="IPR014764">
    <property type="entry name" value="DCN-prot"/>
</dbReference>
<dbReference type="GO" id="GO:0000151">
    <property type="term" value="C:ubiquitin ligase complex"/>
    <property type="evidence" value="ECO:0007669"/>
    <property type="project" value="TreeGrafter"/>
</dbReference>
<dbReference type="Gene3D" id="1.10.238.200">
    <property type="entry name" value="Cullin, PONY binding domain"/>
    <property type="match status" value="1"/>
</dbReference>
<keyword evidence="4" id="KW-1185">Reference proteome</keyword>
<evidence type="ECO:0000256" key="1">
    <source>
        <dbReference type="RuleBase" id="RU410713"/>
    </source>
</evidence>
<dbReference type="GO" id="GO:0031624">
    <property type="term" value="F:ubiquitin conjugating enzyme binding"/>
    <property type="evidence" value="ECO:0007669"/>
    <property type="project" value="TreeGrafter"/>
</dbReference>
<dbReference type="OrthoDB" id="27198at2759"/>
<dbReference type="AlphaFoldDB" id="A0A0C3BZ22"/>
<feature type="domain" description="DCUN1" evidence="2">
    <location>
        <begin position="60"/>
        <end position="275"/>
    </location>
</feature>
<dbReference type="PANTHER" id="PTHR12281">
    <property type="entry name" value="RP42 RELATED"/>
    <property type="match status" value="1"/>
</dbReference>
<evidence type="ECO:0000313" key="4">
    <source>
        <dbReference type="Proteomes" id="UP000053424"/>
    </source>
</evidence>
<dbReference type="Gene3D" id="1.10.238.10">
    <property type="entry name" value="EF-hand"/>
    <property type="match status" value="1"/>
</dbReference>
<dbReference type="Pfam" id="PF14555">
    <property type="entry name" value="UBA_4"/>
    <property type="match status" value="1"/>
</dbReference>